<proteinExistence type="predicted"/>
<dbReference type="InterPro" id="IPR028155">
    <property type="entry name" value="RPA_interact_central"/>
</dbReference>
<dbReference type="GO" id="GO:0005634">
    <property type="term" value="C:nucleus"/>
    <property type="evidence" value="ECO:0007669"/>
    <property type="project" value="UniProtKB-SubCell"/>
</dbReference>
<name>A0AAU9RJH2_THLAR</name>
<organism evidence="4 5">
    <name type="scientific">Thlaspi arvense</name>
    <name type="common">Field penny-cress</name>
    <dbReference type="NCBI Taxonomy" id="13288"/>
    <lineage>
        <taxon>Eukaryota</taxon>
        <taxon>Viridiplantae</taxon>
        <taxon>Streptophyta</taxon>
        <taxon>Embryophyta</taxon>
        <taxon>Tracheophyta</taxon>
        <taxon>Spermatophyta</taxon>
        <taxon>Magnoliopsida</taxon>
        <taxon>eudicotyledons</taxon>
        <taxon>Gunneridae</taxon>
        <taxon>Pentapetalae</taxon>
        <taxon>rosids</taxon>
        <taxon>malvids</taxon>
        <taxon>Brassicales</taxon>
        <taxon>Brassicaceae</taxon>
        <taxon>Thlaspideae</taxon>
        <taxon>Thlaspi</taxon>
    </lineage>
</organism>
<evidence type="ECO:0000313" key="5">
    <source>
        <dbReference type="Proteomes" id="UP000836841"/>
    </source>
</evidence>
<feature type="domain" description="RPA-interacting protein N-terminal" evidence="2">
    <location>
        <begin position="10"/>
        <end position="53"/>
    </location>
</feature>
<keyword evidence="5" id="KW-1185">Reference proteome</keyword>
<dbReference type="Proteomes" id="UP000836841">
    <property type="component" value="Unassembled WGS sequence"/>
</dbReference>
<dbReference type="Pfam" id="PF14766">
    <property type="entry name" value="RPA_interact_N"/>
    <property type="match status" value="1"/>
</dbReference>
<accession>A0AAU9RJH2</accession>
<evidence type="ECO:0000259" key="2">
    <source>
        <dbReference type="Pfam" id="PF14766"/>
    </source>
</evidence>
<dbReference type="GO" id="GO:0006606">
    <property type="term" value="P:protein import into nucleus"/>
    <property type="evidence" value="ECO:0007669"/>
    <property type="project" value="TreeGrafter"/>
</dbReference>
<dbReference type="EMBL" id="CAJVSB020000077">
    <property type="protein sequence ID" value="CAH2041104.1"/>
    <property type="molecule type" value="Genomic_DNA"/>
</dbReference>
<evidence type="ECO:0008006" key="6">
    <source>
        <dbReference type="Google" id="ProtNLM"/>
    </source>
</evidence>
<reference evidence="4 5" key="1">
    <citation type="submission" date="2022-03" db="EMBL/GenBank/DDBJ databases">
        <authorList>
            <person name="Nunn A."/>
            <person name="Chopra R."/>
            <person name="Nunn A."/>
            <person name="Contreras Garrido A."/>
        </authorList>
    </citation>
    <scope>NUCLEOTIDE SEQUENCE [LARGE SCALE GENOMIC DNA]</scope>
</reference>
<dbReference type="InterPro" id="IPR028158">
    <property type="entry name" value="RPA_interact_N_dom"/>
</dbReference>
<dbReference type="Pfam" id="PF14767">
    <property type="entry name" value="RPA_interact_M"/>
    <property type="match status" value="1"/>
</dbReference>
<evidence type="ECO:0000256" key="1">
    <source>
        <dbReference type="SAM" id="MobiDB-lite"/>
    </source>
</evidence>
<evidence type="ECO:0000313" key="4">
    <source>
        <dbReference type="EMBL" id="CAH2041104.1"/>
    </source>
</evidence>
<gene>
    <name evidence="4" type="ORF">TAV2_LOCUS4401</name>
</gene>
<feature type="domain" description="RPA-interacting protein central" evidence="3">
    <location>
        <begin position="69"/>
        <end position="163"/>
    </location>
</feature>
<protein>
    <recommendedName>
        <fullName evidence="6">RPA-interacting protein</fullName>
    </recommendedName>
</protein>
<dbReference type="GO" id="GO:0008270">
    <property type="term" value="F:zinc ion binding"/>
    <property type="evidence" value="ECO:0007669"/>
    <property type="project" value="UniProtKB-KW"/>
</dbReference>
<comment type="caution">
    <text evidence="4">The sequence shown here is derived from an EMBL/GenBank/DDBJ whole genome shotgun (WGS) entry which is preliminary data.</text>
</comment>
<feature type="region of interest" description="Disordered" evidence="1">
    <location>
        <begin position="1"/>
        <end position="28"/>
    </location>
</feature>
<dbReference type="PANTHER" id="PTHR31742:SF1">
    <property type="entry name" value="RPA-INTERACTING PROTEIN"/>
    <property type="match status" value="1"/>
</dbReference>
<sequence>MAGKEDRRPPRRLSLKASFSSDNHSNWKDKLRDSCYKRVQEDRARLLWKLRLPESKDKCFSEKEFIRTTFQNIVADEFRKIKDLSMDEHYGALNSTSNVDDALWEYNGLQTAYQGDCEEILLEMQRIFYEDLKKGPTTRGKSEPETNIRTWEDEEDEYLACAVFEHMKLNDHQVTLDVLKTRLAEAYAEHLDRGCRLKPKFCMKSSFDLTVLYIECQGCDTLEVVI</sequence>
<evidence type="ECO:0000259" key="3">
    <source>
        <dbReference type="Pfam" id="PF14767"/>
    </source>
</evidence>
<dbReference type="PANTHER" id="PTHR31742">
    <property type="entry name" value="RPA-INTERACTING PROTEIN RPAIN"/>
    <property type="match status" value="1"/>
</dbReference>
<dbReference type="InterPro" id="IPR028156">
    <property type="entry name" value="RIP"/>
</dbReference>
<dbReference type="AlphaFoldDB" id="A0AAU9RJH2"/>